<keyword evidence="2" id="KW-0677">Repeat</keyword>
<dbReference type="GO" id="GO:0042134">
    <property type="term" value="F:rRNA primary transcript binding"/>
    <property type="evidence" value="ECO:0007669"/>
    <property type="project" value="TreeGrafter"/>
</dbReference>
<dbReference type="EMBL" id="JACGCM010002660">
    <property type="protein sequence ID" value="KAF6137008.1"/>
    <property type="molecule type" value="Genomic_DNA"/>
</dbReference>
<accession>A0A7J7L380</accession>
<dbReference type="GO" id="GO:0045727">
    <property type="term" value="P:positive regulation of translation"/>
    <property type="evidence" value="ECO:0007669"/>
    <property type="project" value="TreeGrafter"/>
</dbReference>
<dbReference type="PANTHER" id="PTHR47447:SF12">
    <property type="entry name" value="PENTATRICOPEPTIDE REPEAT-CONTAINING PROTEIN ATP4 HOMOLOG, CHLOROPLASTIC"/>
    <property type="match status" value="1"/>
</dbReference>
<evidence type="ECO:0000313" key="4">
    <source>
        <dbReference type="EMBL" id="KAF6137008.1"/>
    </source>
</evidence>
<dbReference type="InterPro" id="IPR002885">
    <property type="entry name" value="PPR_rpt"/>
</dbReference>
<organism evidence="4 5">
    <name type="scientific">Kingdonia uniflora</name>
    <dbReference type="NCBI Taxonomy" id="39325"/>
    <lineage>
        <taxon>Eukaryota</taxon>
        <taxon>Viridiplantae</taxon>
        <taxon>Streptophyta</taxon>
        <taxon>Embryophyta</taxon>
        <taxon>Tracheophyta</taxon>
        <taxon>Spermatophyta</taxon>
        <taxon>Magnoliopsida</taxon>
        <taxon>Ranunculales</taxon>
        <taxon>Circaeasteraceae</taxon>
        <taxon>Kingdonia</taxon>
    </lineage>
</organism>
<sequence>MPERGVKPDNVTFLTIISCARVLSLPLNAIEWFEKMPKFGCQPDVVTYSIIIDAYGRTGNFDEALNVYEEMKALGVKEKGFVPSWATYASLWRAYGRAQYGEDAMNVYKEMKEKGLEMNVVLYNTLLAMCADMGYTDEVTDDVVRVFDRHHDLGITPGDQFCGCLLNVMTQTPKEELGKLIGCIESVNSKLGSLVKHLVEEESNNGVLRQEAGLLFDVISKDKKPVADAKMIEEELLPQSEADKIDTMLQELKFHKRSFESGVDSVSAIAASHLWQLVVVRADLNGLLKALKDYFQLAKGDFFQAGQS</sequence>
<comment type="similarity">
    <text evidence="1">Belongs to the PPR family. P subfamily.</text>
</comment>
<dbReference type="Pfam" id="PF13812">
    <property type="entry name" value="PPR_3"/>
    <property type="match status" value="1"/>
</dbReference>
<comment type="caution">
    <text evidence="4">The sequence shown here is derived from an EMBL/GenBank/DDBJ whole genome shotgun (WGS) entry which is preliminary data.</text>
</comment>
<feature type="repeat" description="PPR" evidence="3">
    <location>
        <begin position="84"/>
        <end position="118"/>
    </location>
</feature>
<evidence type="ECO:0000313" key="5">
    <source>
        <dbReference type="Proteomes" id="UP000541444"/>
    </source>
</evidence>
<dbReference type="InterPro" id="IPR011990">
    <property type="entry name" value="TPR-like_helical_dom_sf"/>
</dbReference>
<evidence type="ECO:0008006" key="6">
    <source>
        <dbReference type="Google" id="ProtNLM"/>
    </source>
</evidence>
<protein>
    <recommendedName>
        <fullName evidence="6">Pentatricopeptide repeat-containing protein</fullName>
    </recommendedName>
</protein>
<gene>
    <name evidence="4" type="ORF">GIB67_030772</name>
</gene>
<dbReference type="NCBIfam" id="TIGR00756">
    <property type="entry name" value="PPR"/>
    <property type="match status" value="2"/>
</dbReference>
<dbReference type="OrthoDB" id="185373at2759"/>
<dbReference type="PANTHER" id="PTHR47447">
    <property type="entry name" value="OS03G0856100 PROTEIN"/>
    <property type="match status" value="1"/>
</dbReference>
<dbReference type="AlphaFoldDB" id="A0A7J7L380"/>
<dbReference type="GO" id="GO:0009570">
    <property type="term" value="C:chloroplast stroma"/>
    <property type="evidence" value="ECO:0007669"/>
    <property type="project" value="TreeGrafter"/>
</dbReference>
<dbReference type="PROSITE" id="PS51375">
    <property type="entry name" value="PPR"/>
    <property type="match status" value="2"/>
</dbReference>
<proteinExistence type="inferred from homology"/>
<name>A0A7J7L380_9MAGN</name>
<dbReference type="Proteomes" id="UP000541444">
    <property type="component" value="Unassembled WGS sequence"/>
</dbReference>
<feature type="repeat" description="PPR" evidence="3">
    <location>
        <begin position="44"/>
        <end position="78"/>
    </location>
</feature>
<keyword evidence="5" id="KW-1185">Reference proteome</keyword>
<reference evidence="4 5" key="1">
    <citation type="journal article" date="2020" name="IScience">
        <title>Genome Sequencing of the Endangered Kingdonia uniflora (Circaeasteraceae, Ranunculales) Reveals Potential Mechanisms of Evolutionary Specialization.</title>
        <authorList>
            <person name="Sun Y."/>
            <person name="Deng T."/>
            <person name="Zhang A."/>
            <person name="Moore M.J."/>
            <person name="Landis J.B."/>
            <person name="Lin N."/>
            <person name="Zhang H."/>
            <person name="Zhang X."/>
            <person name="Huang J."/>
            <person name="Zhang X."/>
            <person name="Sun H."/>
            <person name="Wang H."/>
        </authorList>
    </citation>
    <scope>NUCLEOTIDE SEQUENCE [LARGE SCALE GENOMIC DNA]</scope>
    <source>
        <strain evidence="4">TB1705</strain>
        <tissue evidence="4">Leaf</tissue>
    </source>
</reference>
<dbReference type="Pfam" id="PF12854">
    <property type="entry name" value="PPR_1"/>
    <property type="match status" value="1"/>
</dbReference>
<evidence type="ECO:0000256" key="2">
    <source>
        <dbReference type="ARBA" id="ARBA00022737"/>
    </source>
</evidence>
<dbReference type="GO" id="GO:0003729">
    <property type="term" value="F:mRNA binding"/>
    <property type="evidence" value="ECO:0007669"/>
    <property type="project" value="TreeGrafter"/>
</dbReference>
<dbReference type="Gene3D" id="1.25.40.10">
    <property type="entry name" value="Tetratricopeptide repeat domain"/>
    <property type="match status" value="2"/>
</dbReference>
<evidence type="ECO:0000256" key="1">
    <source>
        <dbReference type="ARBA" id="ARBA00007626"/>
    </source>
</evidence>
<evidence type="ECO:0000256" key="3">
    <source>
        <dbReference type="PROSITE-ProRule" id="PRU00708"/>
    </source>
</evidence>